<dbReference type="InterPro" id="IPR036837">
    <property type="entry name" value="Cation_efflux_CTD_sf"/>
</dbReference>
<dbReference type="Pfam" id="PF01545">
    <property type="entry name" value="Cation_efflux"/>
    <property type="match status" value="1"/>
</dbReference>
<organism evidence="12 14">
    <name type="scientific">Pseudosulfitobacter pseudonitzschiae</name>
    <dbReference type="NCBI Taxonomy" id="1402135"/>
    <lineage>
        <taxon>Bacteria</taxon>
        <taxon>Pseudomonadati</taxon>
        <taxon>Pseudomonadota</taxon>
        <taxon>Alphaproteobacteria</taxon>
        <taxon>Rhodobacterales</taxon>
        <taxon>Roseobacteraceae</taxon>
        <taxon>Pseudosulfitobacter</taxon>
    </lineage>
</organism>
<feature type="transmembrane region" description="Helical" evidence="9">
    <location>
        <begin position="118"/>
        <end position="138"/>
    </location>
</feature>
<evidence type="ECO:0000256" key="4">
    <source>
        <dbReference type="ARBA" id="ARBA00022692"/>
    </source>
</evidence>
<dbReference type="SUPFAM" id="SSF161111">
    <property type="entry name" value="Cation efflux protein transmembrane domain-like"/>
    <property type="match status" value="1"/>
</dbReference>
<dbReference type="Proteomes" id="UP000809337">
    <property type="component" value="Unassembled WGS sequence"/>
</dbReference>
<keyword evidence="5" id="KW-0864">Zinc transport</keyword>
<feature type="domain" description="Cation efflux protein cytoplasmic" evidence="11">
    <location>
        <begin position="212"/>
        <end position="285"/>
    </location>
</feature>
<evidence type="ECO:0000259" key="10">
    <source>
        <dbReference type="Pfam" id="PF01545"/>
    </source>
</evidence>
<keyword evidence="8 9" id="KW-0472">Membrane</keyword>
<evidence type="ECO:0000313" key="14">
    <source>
        <dbReference type="Proteomes" id="UP000027746"/>
    </source>
</evidence>
<dbReference type="EMBL" id="JAMD01000019">
    <property type="protein sequence ID" value="KEJ94076.1"/>
    <property type="molecule type" value="Genomic_DNA"/>
</dbReference>
<dbReference type="PANTHER" id="PTHR11562:SF17">
    <property type="entry name" value="RE54080P-RELATED"/>
    <property type="match status" value="1"/>
</dbReference>
<reference evidence="13" key="2">
    <citation type="submission" date="2021-01" db="EMBL/GenBank/DDBJ databases">
        <title>Diatom-associated Roseobacters Show Island Model of Population Structure.</title>
        <authorList>
            <person name="Qu L."/>
            <person name="Feng X."/>
            <person name="Chen Y."/>
            <person name="Li L."/>
            <person name="Wang X."/>
            <person name="Hu Z."/>
            <person name="Wang H."/>
            <person name="Luo H."/>
        </authorList>
    </citation>
    <scope>NUCLEOTIDE SEQUENCE</scope>
    <source>
        <strain evidence="13">SM26-45</strain>
    </source>
</reference>
<evidence type="ECO:0000256" key="7">
    <source>
        <dbReference type="ARBA" id="ARBA00023065"/>
    </source>
</evidence>
<evidence type="ECO:0000259" key="11">
    <source>
        <dbReference type="Pfam" id="PF16916"/>
    </source>
</evidence>
<dbReference type="InterPro" id="IPR058533">
    <property type="entry name" value="Cation_efflux_TM"/>
</dbReference>
<dbReference type="GO" id="GO:0005385">
    <property type="term" value="F:zinc ion transmembrane transporter activity"/>
    <property type="evidence" value="ECO:0007669"/>
    <property type="project" value="TreeGrafter"/>
</dbReference>
<reference evidence="12 14" key="1">
    <citation type="submission" date="2014-01" db="EMBL/GenBank/DDBJ databases">
        <title>Sulfitobacter sp. H3 (MCCC 1A00686) Genome Sequencing.</title>
        <authorList>
            <person name="Lai Q."/>
            <person name="Hong Z."/>
        </authorList>
    </citation>
    <scope>NUCLEOTIDE SEQUENCE [LARGE SCALE GENOMIC DNA]</scope>
    <source>
        <strain evidence="12 14">H3</strain>
    </source>
</reference>
<comment type="caution">
    <text evidence="12">The sequence shown here is derived from an EMBL/GenBank/DDBJ whole genome shotgun (WGS) entry which is preliminary data.</text>
</comment>
<keyword evidence="6 9" id="KW-1133">Transmembrane helix</keyword>
<feature type="transmembrane region" description="Helical" evidence="9">
    <location>
        <begin position="159"/>
        <end position="177"/>
    </location>
</feature>
<dbReference type="AlphaFoldDB" id="A0A073IXB3"/>
<protein>
    <submittedName>
        <fullName evidence="13">Cation transporter</fullName>
    </submittedName>
    <submittedName>
        <fullName evidence="12">Cobalt transporter</fullName>
    </submittedName>
</protein>
<feature type="transmembrane region" description="Helical" evidence="9">
    <location>
        <begin position="21"/>
        <end position="45"/>
    </location>
</feature>
<keyword evidence="4 9" id="KW-0812">Transmembrane</keyword>
<evidence type="ECO:0000313" key="13">
    <source>
        <dbReference type="EMBL" id="MBM2357574.1"/>
    </source>
</evidence>
<evidence type="ECO:0000256" key="5">
    <source>
        <dbReference type="ARBA" id="ARBA00022906"/>
    </source>
</evidence>
<dbReference type="InterPro" id="IPR027469">
    <property type="entry name" value="Cation_efflux_TMD_sf"/>
</dbReference>
<dbReference type="InterPro" id="IPR002524">
    <property type="entry name" value="Cation_efflux"/>
</dbReference>
<evidence type="ECO:0000313" key="12">
    <source>
        <dbReference type="EMBL" id="KEJ94076.1"/>
    </source>
</evidence>
<evidence type="ECO:0000256" key="2">
    <source>
        <dbReference type="ARBA" id="ARBA00008873"/>
    </source>
</evidence>
<keyword evidence="7" id="KW-0406">Ion transport</keyword>
<dbReference type="InterPro" id="IPR050681">
    <property type="entry name" value="CDF/SLC30A"/>
</dbReference>
<evidence type="ECO:0000256" key="8">
    <source>
        <dbReference type="ARBA" id="ARBA00023136"/>
    </source>
</evidence>
<dbReference type="GO" id="GO:0005886">
    <property type="term" value="C:plasma membrane"/>
    <property type="evidence" value="ECO:0007669"/>
    <property type="project" value="TreeGrafter"/>
</dbReference>
<evidence type="ECO:0000256" key="1">
    <source>
        <dbReference type="ARBA" id="ARBA00004141"/>
    </source>
</evidence>
<dbReference type="EMBL" id="JAFBWN010000045">
    <property type="protein sequence ID" value="MBM2357574.1"/>
    <property type="molecule type" value="Genomic_DNA"/>
</dbReference>
<keyword evidence="3" id="KW-0813">Transport</keyword>
<evidence type="ECO:0000256" key="6">
    <source>
        <dbReference type="ARBA" id="ARBA00022989"/>
    </source>
</evidence>
<sequence length="299" mass="31567">MAFDHSHAAPKNLTPAFQWAVGLNTVYVLLEAVAGFMTGSLALIADAAHNLTDVAGLLIAWAAMALAKHNPSDQFTYGLGRSTELAALANAIAILIGVGAVVWEAMGRFQTAVEVPGGTIMVVALVGIGINFGTAMLFRSSQHGDLNAKGAYLHMMADGAVSVAVVLAAGGILLTGWTWLDPAVAILVSLVIAVTAYGLVKSSLRLTLDGVPENIDKNAISEWLTNLPGVQSMHHLHIWALSTTKTALTVHLVMPDQIGNGFLAETARELAHDFNIDHATIQIERPDSQCRSFSEITSI</sequence>
<dbReference type="Proteomes" id="UP000027746">
    <property type="component" value="Unassembled WGS sequence"/>
</dbReference>
<evidence type="ECO:0000256" key="3">
    <source>
        <dbReference type="ARBA" id="ARBA00022448"/>
    </source>
</evidence>
<gene>
    <name evidence="13" type="ORF">JQX14_23790</name>
    <name evidence="12" type="ORF">SUH3_08625</name>
</gene>
<dbReference type="Pfam" id="PF16916">
    <property type="entry name" value="ZT_dimer"/>
    <property type="match status" value="1"/>
</dbReference>
<dbReference type="Gene3D" id="1.20.1510.10">
    <property type="entry name" value="Cation efflux protein transmembrane domain"/>
    <property type="match status" value="1"/>
</dbReference>
<dbReference type="PANTHER" id="PTHR11562">
    <property type="entry name" value="CATION EFFLUX PROTEIN/ ZINC TRANSPORTER"/>
    <property type="match status" value="1"/>
</dbReference>
<comment type="subcellular location">
    <subcellularLocation>
        <location evidence="1">Membrane</location>
        <topology evidence="1">Multi-pass membrane protein</topology>
    </subcellularLocation>
</comment>
<name>A0A073IXB3_9RHOB</name>
<feature type="transmembrane region" description="Helical" evidence="9">
    <location>
        <begin position="183"/>
        <end position="200"/>
    </location>
</feature>
<evidence type="ECO:0000256" key="9">
    <source>
        <dbReference type="SAM" id="Phobius"/>
    </source>
</evidence>
<dbReference type="OrthoDB" id="9809646at2"/>
<dbReference type="RefSeq" id="WP_051694664.1">
    <property type="nucleotide sequence ID" value="NZ_CP054604.1"/>
</dbReference>
<feature type="domain" description="Cation efflux protein transmembrane" evidence="10">
    <location>
        <begin position="20"/>
        <end position="205"/>
    </location>
</feature>
<keyword evidence="14" id="KW-1185">Reference proteome</keyword>
<feature type="transmembrane region" description="Helical" evidence="9">
    <location>
        <begin position="87"/>
        <end position="106"/>
    </location>
</feature>
<accession>A0A073IXB3</accession>
<comment type="similarity">
    <text evidence="2">Belongs to the cation diffusion facilitator (CDF) transporter (TC 2.A.4) family. SLC30A subfamily.</text>
</comment>
<proteinExistence type="inferred from homology"/>
<dbReference type="InterPro" id="IPR027470">
    <property type="entry name" value="Cation_efflux_CTD"/>
</dbReference>
<dbReference type="GeneID" id="68872449"/>
<dbReference type="SUPFAM" id="SSF160240">
    <property type="entry name" value="Cation efflux protein cytoplasmic domain-like"/>
    <property type="match status" value="1"/>
</dbReference>
<dbReference type="NCBIfam" id="TIGR01297">
    <property type="entry name" value="CDF"/>
    <property type="match status" value="1"/>
</dbReference>
<keyword evidence="5" id="KW-0862">Zinc</keyword>